<sequence length="106" mass="11404">MTVHAAAALIAFAALQVWLVASAVSAGAPSALIIVALIMLVALALPIARMTERHWYHLSRQALASRGLHQRFRRDTRRLWAAALILPFLWVSGAMAATDAIAAIAH</sequence>
<keyword evidence="1" id="KW-0472">Membrane</keyword>
<reference evidence="3" key="1">
    <citation type="journal article" date="2019" name="Int. J. Syst. Evol. Microbiol.">
        <title>The Global Catalogue of Microorganisms (GCM) 10K type strain sequencing project: providing services to taxonomists for standard genome sequencing and annotation.</title>
        <authorList>
            <consortium name="The Broad Institute Genomics Platform"/>
            <consortium name="The Broad Institute Genome Sequencing Center for Infectious Disease"/>
            <person name="Wu L."/>
            <person name="Ma J."/>
        </authorList>
    </citation>
    <scope>NUCLEOTIDE SEQUENCE [LARGE SCALE GENOMIC DNA]</scope>
    <source>
        <strain evidence="3">JCM 15910</strain>
    </source>
</reference>
<organism evidence="2 3">
    <name type="scientific">Sphingopyxis soli</name>
    <dbReference type="NCBI Taxonomy" id="592051"/>
    <lineage>
        <taxon>Bacteria</taxon>
        <taxon>Pseudomonadati</taxon>
        <taxon>Pseudomonadota</taxon>
        <taxon>Alphaproteobacteria</taxon>
        <taxon>Sphingomonadales</taxon>
        <taxon>Sphingomonadaceae</taxon>
        <taxon>Sphingopyxis</taxon>
    </lineage>
</organism>
<keyword evidence="1" id="KW-1133">Transmembrane helix</keyword>
<gene>
    <name evidence="2" type="ORF">GCM10009115_12590</name>
</gene>
<evidence type="ECO:0000313" key="2">
    <source>
        <dbReference type="EMBL" id="GAA0863140.1"/>
    </source>
</evidence>
<feature type="transmembrane region" description="Helical" evidence="1">
    <location>
        <begin position="32"/>
        <end position="51"/>
    </location>
</feature>
<keyword evidence="3" id="KW-1185">Reference proteome</keyword>
<dbReference type="Proteomes" id="UP001500738">
    <property type="component" value="Unassembled WGS sequence"/>
</dbReference>
<evidence type="ECO:0000256" key="1">
    <source>
        <dbReference type="SAM" id="Phobius"/>
    </source>
</evidence>
<name>A0ABP3XHN1_9SPHN</name>
<proteinExistence type="predicted"/>
<dbReference type="EMBL" id="BAAAFE010000005">
    <property type="protein sequence ID" value="GAA0863140.1"/>
    <property type="molecule type" value="Genomic_DNA"/>
</dbReference>
<feature type="transmembrane region" description="Helical" evidence="1">
    <location>
        <begin position="79"/>
        <end position="105"/>
    </location>
</feature>
<keyword evidence="1" id="KW-0812">Transmembrane</keyword>
<evidence type="ECO:0000313" key="3">
    <source>
        <dbReference type="Proteomes" id="UP001500738"/>
    </source>
</evidence>
<accession>A0ABP3XHN1</accession>
<protein>
    <submittedName>
        <fullName evidence="2">Uncharacterized protein</fullName>
    </submittedName>
</protein>
<comment type="caution">
    <text evidence="2">The sequence shown here is derived from an EMBL/GenBank/DDBJ whole genome shotgun (WGS) entry which is preliminary data.</text>
</comment>